<gene>
    <name evidence="1" type="ORF">Tci_909417</name>
</gene>
<sequence length="71" mass="7512">MEKPSADKITRRLLTEENNLTSPIAEFLRFVVTIHESSKTTAGGLSIGVGKIPFTAETNEEAILPGLVGGG</sequence>
<feature type="non-terminal residue" evidence="1">
    <location>
        <position position="71"/>
    </location>
</feature>
<organism evidence="1">
    <name type="scientific">Tanacetum cinerariifolium</name>
    <name type="common">Dalmatian daisy</name>
    <name type="synonym">Chrysanthemum cinerariifolium</name>
    <dbReference type="NCBI Taxonomy" id="118510"/>
    <lineage>
        <taxon>Eukaryota</taxon>
        <taxon>Viridiplantae</taxon>
        <taxon>Streptophyta</taxon>
        <taxon>Embryophyta</taxon>
        <taxon>Tracheophyta</taxon>
        <taxon>Spermatophyta</taxon>
        <taxon>Magnoliopsida</taxon>
        <taxon>eudicotyledons</taxon>
        <taxon>Gunneridae</taxon>
        <taxon>Pentapetalae</taxon>
        <taxon>asterids</taxon>
        <taxon>campanulids</taxon>
        <taxon>Asterales</taxon>
        <taxon>Asteraceae</taxon>
        <taxon>Asteroideae</taxon>
        <taxon>Anthemideae</taxon>
        <taxon>Anthemidinae</taxon>
        <taxon>Tanacetum</taxon>
    </lineage>
</organism>
<dbReference type="AlphaFoldDB" id="A0A699VVA9"/>
<proteinExistence type="predicted"/>
<accession>A0A699VVA9</accession>
<dbReference type="EMBL" id="BKCJ011485984">
    <property type="protein sequence ID" value="GFD37448.1"/>
    <property type="molecule type" value="Genomic_DNA"/>
</dbReference>
<comment type="caution">
    <text evidence="1">The sequence shown here is derived from an EMBL/GenBank/DDBJ whole genome shotgun (WGS) entry which is preliminary data.</text>
</comment>
<protein>
    <submittedName>
        <fullName evidence="1">Uncharacterized protein</fullName>
    </submittedName>
</protein>
<reference evidence="1" key="1">
    <citation type="journal article" date="2019" name="Sci. Rep.">
        <title>Draft genome of Tanacetum cinerariifolium, the natural source of mosquito coil.</title>
        <authorList>
            <person name="Yamashiro T."/>
            <person name="Shiraishi A."/>
            <person name="Satake H."/>
            <person name="Nakayama K."/>
        </authorList>
    </citation>
    <scope>NUCLEOTIDE SEQUENCE</scope>
</reference>
<evidence type="ECO:0000313" key="1">
    <source>
        <dbReference type="EMBL" id="GFD37448.1"/>
    </source>
</evidence>
<name>A0A699VVA9_TANCI</name>